<dbReference type="GO" id="GO:0005737">
    <property type="term" value="C:cytoplasm"/>
    <property type="evidence" value="ECO:0007669"/>
    <property type="project" value="TreeGrafter"/>
</dbReference>
<protein>
    <recommendedName>
        <fullName evidence="8">Aromatic-L-amino-acid decarboxylase</fullName>
        <ecNumber evidence="7">4.1.1.28</ecNumber>
    </recommendedName>
    <alternativeName>
        <fullName evidence="9">DOPA decarboxylase</fullName>
    </alternativeName>
</protein>
<dbReference type="Pfam" id="PF00282">
    <property type="entry name" value="Pyridoxal_deC"/>
    <property type="match status" value="1"/>
</dbReference>
<comment type="cofactor">
    <cofactor evidence="1 10">
        <name>pyridoxal 5'-phosphate</name>
        <dbReference type="ChEBI" id="CHEBI:597326"/>
    </cofactor>
</comment>
<dbReference type="PRINTS" id="PR00800">
    <property type="entry name" value="YHDCRBOXLASE"/>
</dbReference>
<accession>A0A183IAA0</accession>
<keyword evidence="6 10" id="KW-0456">Lyase</keyword>
<dbReference type="GO" id="GO:0042423">
    <property type="term" value="P:catecholamine biosynthetic process"/>
    <property type="evidence" value="ECO:0007669"/>
    <property type="project" value="UniProtKB-KW"/>
</dbReference>
<evidence type="ECO:0000256" key="9">
    <source>
        <dbReference type="ARBA" id="ARBA00041275"/>
    </source>
</evidence>
<dbReference type="GO" id="GO:0030170">
    <property type="term" value="F:pyridoxal phosphate binding"/>
    <property type="evidence" value="ECO:0007669"/>
    <property type="project" value="InterPro"/>
</dbReference>
<dbReference type="InterPro" id="IPR015424">
    <property type="entry name" value="PyrdxlP-dep_Trfase"/>
</dbReference>
<dbReference type="GO" id="GO:0019752">
    <property type="term" value="P:carboxylic acid metabolic process"/>
    <property type="evidence" value="ECO:0007669"/>
    <property type="project" value="InterPro"/>
</dbReference>
<evidence type="ECO:0000256" key="3">
    <source>
        <dbReference type="ARBA" id="ARBA00022584"/>
    </source>
</evidence>
<dbReference type="Proteomes" id="UP000270296">
    <property type="component" value="Unassembled WGS sequence"/>
</dbReference>
<evidence type="ECO:0000256" key="7">
    <source>
        <dbReference type="ARBA" id="ARBA00038886"/>
    </source>
</evidence>
<dbReference type="WBParaSite" id="SBAD_0000056601-mRNA-1">
    <property type="protein sequence ID" value="SBAD_0000056601-mRNA-1"/>
    <property type="gene ID" value="SBAD_0000056601"/>
</dbReference>
<dbReference type="GO" id="GO:0004058">
    <property type="term" value="F:aromatic-L-amino-acid decarboxylase activity"/>
    <property type="evidence" value="ECO:0007669"/>
    <property type="project" value="UniProtKB-EC"/>
</dbReference>
<evidence type="ECO:0000256" key="4">
    <source>
        <dbReference type="ARBA" id="ARBA00022793"/>
    </source>
</evidence>
<name>A0A183IAA0_9BILA</name>
<organism evidence="13">
    <name type="scientific">Soboliphyme baturini</name>
    <dbReference type="NCBI Taxonomy" id="241478"/>
    <lineage>
        <taxon>Eukaryota</taxon>
        <taxon>Metazoa</taxon>
        <taxon>Ecdysozoa</taxon>
        <taxon>Nematoda</taxon>
        <taxon>Enoplea</taxon>
        <taxon>Dorylaimia</taxon>
        <taxon>Dioctophymatida</taxon>
        <taxon>Dioctophymatoidea</taxon>
        <taxon>Soboliphymatidae</taxon>
        <taxon>Soboliphyme</taxon>
    </lineage>
</organism>
<dbReference type="PANTHER" id="PTHR11999:SF167">
    <property type="entry name" value="AROMATIC-L-AMINO-ACID DECARBOXYLASE"/>
    <property type="match status" value="1"/>
</dbReference>
<evidence type="ECO:0000256" key="5">
    <source>
        <dbReference type="ARBA" id="ARBA00022898"/>
    </source>
</evidence>
<gene>
    <name evidence="11" type="ORF">SBAD_LOCUS544</name>
</gene>
<dbReference type="OrthoDB" id="639767at2759"/>
<dbReference type="SUPFAM" id="SSF53383">
    <property type="entry name" value="PLP-dependent transferases"/>
    <property type="match status" value="1"/>
</dbReference>
<keyword evidence="12" id="KW-1185">Reference proteome</keyword>
<sequence length="220" mass="24532">MQPGLDTEKFRQWGKRMVDIVADYWASLPSRDPESAVRPGYMRSLLPAEAPEEPESWEKIIADIEPVIMSGSTHWHHPRFFAYFPTGISYPSVIADILSGGIGCMGFTWTSNPSCTELEMIMMDWLAKLLKLPEYFLFTHPGPGGGMIQSAASECTLFTLLAAKKTALDSHMAQDGSCQLSRDKLVAYCSDQVSRKNFVNDVIIITVHVSKKNEFSFQGS</sequence>
<dbReference type="AlphaFoldDB" id="A0A183IAA0"/>
<dbReference type="EMBL" id="UZAM01001731">
    <property type="protein sequence ID" value="VDO84919.1"/>
    <property type="molecule type" value="Genomic_DNA"/>
</dbReference>
<dbReference type="Gene3D" id="3.40.640.10">
    <property type="entry name" value="Type I PLP-dependent aspartate aminotransferase-like (Major domain)"/>
    <property type="match status" value="1"/>
</dbReference>
<evidence type="ECO:0000313" key="12">
    <source>
        <dbReference type="Proteomes" id="UP000270296"/>
    </source>
</evidence>
<reference evidence="13" key="1">
    <citation type="submission" date="2016-06" db="UniProtKB">
        <authorList>
            <consortium name="WormBaseParasite"/>
        </authorList>
    </citation>
    <scope>IDENTIFICATION</scope>
</reference>
<dbReference type="GO" id="GO:0006520">
    <property type="term" value="P:amino acid metabolic process"/>
    <property type="evidence" value="ECO:0007669"/>
    <property type="project" value="InterPro"/>
</dbReference>
<evidence type="ECO:0000256" key="8">
    <source>
        <dbReference type="ARBA" id="ARBA00040968"/>
    </source>
</evidence>
<keyword evidence="4" id="KW-0210">Decarboxylase</keyword>
<evidence type="ECO:0000313" key="11">
    <source>
        <dbReference type="EMBL" id="VDO84919.1"/>
    </source>
</evidence>
<evidence type="ECO:0000256" key="10">
    <source>
        <dbReference type="RuleBase" id="RU000382"/>
    </source>
</evidence>
<keyword evidence="5 10" id="KW-0663">Pyridoxal phosphate</keyword>
<reference evidence="11 12" key="2">
    <citation type="submission" date="2018-11" db="EMBL/GenBank/DDBJ databases">
        <authorList>
            <consortium name="Pathogen Informatics"/>
        </authorList>
    </citation>
    <scope>NUCLEOTIDE SEQUENCE [LARGE SCALE GENOMIC DNA]</scope>
</reference>
<dbReference type="PANTHER" id="PTHR11999">
    <property type="entry name" value="GROUP II PYRIDOXAL-5-PHOSPHATE DECARBOXYLASE"/>
    <property type="match status" value="1"/>
</dbReference>
<keyword evidence="3" id="KW-0127">Catecholamine biosynthesis</keyword>
<dbReference type="InterPro" id="IPR010977">
    <property type="entry name" value="Aromatic_deC"/>
</dbReference>
<dbReference type="Gene3D" id="1.20.1340.10">
    <property type="entry name" value="dopa decarboxylase, N-terminal domain"/>
    <property type="match status" value="1"/>
</dbReference>
<proteinExistence type="inferred from homology"/>
<evidence type="ECO:0000256" key="6">
    <source>
        <dbReference type="ARBA" id="ARBA00023239"/>
    </source>
</evidence>
<dbReference type="EC" id="4.1.1.28" evidence="7"/>
<evidence type="ECO:0000256" key="1">
    <source>
        <dbReference type="ARBA" id="ARBA00001933"/>
    </source>
</evidence>
<evidence type="ECO:0000256" key="2">
    <source>
        <dbReference type="ARBA" id="ARBA00011738"/>
    </source>
</evidence>
<evidence type="ECO:0000313" key="13">
    <source>
        <dbReference type="WBParaSite" id="SBAD_0000056601-mRNA-1"/>
    </source>
</evidence>
<comment type="similarity">
    <text evidence="10">Belongs to the group II decarboxylase family.</text>
</comment>
<dbReference type="InterPro" id="IPR002129">
    <property type="entry name" value="PyrdxlP-dep_de-COase"/>
</dbReference>
<comment type="subunit">
    <text evidence="2">Homodimer.</text>
</comment>
<dbReference type="GO" id="GO:0042427">
    <property type="term" value="P:serotonin biosynthetic process"/>
    <property type="evidence" value="ECO:0007669"/>
    <property type="project" value="TreeGrafter"/>
</dbReference>
<dbReference type="InterPro" id="IPR015421">
    <property type="entry name" value="PyrdxlP-dep_Trfase_major"/>
</dbReference>